<dbReference type="PANTHER" id="PTHR43439">
    <property type="entry name" value="PHENYLACETATE-COENZYME A LIGASE"/>
    <property type="match status" value="1"/>
</dbReference>
<feature type="non-terminal residue" evidence="3">
    <location>
        <position position="378"/>
    </location>
</feature>
<dbReference type="Proteomes" id="UP000298061">
    <property type="component" value="Unassembled WGS sequence"/>
</dbReference>
<keyword evidence="1" id="KW-0596">Phosphopantetheine</keyword>
<reference evidence="3 4" key="1">
    <citation type="submission" date="2019-02" db="EMBL/GenBank/DDBJ databases">
        <title>Genome sequencing of the rare red list fungi Hericium alpestre (H. flagellum).</title>
        <authorList>
            <person name="Buettner E."/>
            <person name="Kellner H."/>
        </authorList>
    </citation>
    <scope>NUCLEOTIDE SEQUENCE [LARGE SCALE GENOMIC DNA]</scope>
    <source>
        <strain evidence="3 4">DSM 108284</strain>
    </source>
</reference>
<comment type="caution">
    <text evidence="3">The sequence shown here is derived from an EMBL/GenBank/DDBJ whole genome shotgun (WGS) entry which is preliminary data.</text>
</comment>
<gene>
    <name evidence="3" type="ORF">EWM64_g10876</name>
</gene>
<dbReference type="PANTHER" id="PTHR43439:SF2">
    <property type="entry name" value="ENZYME, PUTATIVE (JCVI)-RELATED"/>
    <property type="match status" value="1"/>
</dbReference>
<dbReference type="EMBL" id="SFCI01003258">
    <property type="protein sequence ID" value="TFY73136.1"/>
    <property type="molecule type" value="Genomic_DNA"/>
</dbReference>
<evidence type="ECO:0000313" key="3">
    <source>
        <dbReference type="EMBL" id="TFY73136.1"/>
    </source>
</evidence>
<organism evidence="3 4">
    <name type="scientific">Hericium alpestre</name>
    <dbReference type="NCBI Taxonomy" id="135208"/>
    <lineage>
        <taxon>Eukaryota</taxon>
        <taxon>Fungi</taxon>
        <taxon>Dikarya</taxon>
        <taxon>Basidiomycota</taxon>
        <taxon>Agaricomycotina</taxon>
        <taxon>Agaricomycetes</taxon>
        <taxon>Russulales</taxon>
        <taxon>Hericiaceae</taxon>
        <taxon>Hericium</taxon>
    </lineage>
</organism>
<keyword evidence="2" id="KW-0597">Phosphoprotein</keyword>
<dbReference type="InterPro" id="IPR051414">
    <property type="entry name" value="Adenylate-forming_Reductase"/>
</dbReference>
<evidence type="ECO:0000256" key="2">
    <source>
        <dbReference type="ARBA" id="ARBA00022553"/>
    </source>
</evidence>
<proteinExistence type="predicted"/>
<evidence type="ECO:0000256" key="1">
    <source>
        <dbReference type="ARBA" id="ARBA00022450"/>
    </source>
</evidence>
<dbReference type="OrthoDB" id="3066860at2759"/>
<dbReference type="AlphaFoldDB" id="A0A4Y9ZE97"/>
<protein>
    <recommendedName>
        <fullName evidence="5">AMP-dependent synthetase/ligase domain-containing protein</fullName>
    </recommendedName>
</protein>
<name>A0A4Y9ZE97_9AGAM</name>
<accession>A0A4Y9ZE97</accession>
<dbReference type="STRING" id="135208.A0A4Y9ZE97"/>
<evidence type="ECO:0000313" key="4">
    <source>
        <dbReference type="Proteomes" id="UP000298061"/>
    </source>
</evidence>
<sequence length="378" mass="41371">MLAVGACAGLVLAMFKPANPPAIPTPESGQPLSYDPKNIPTLRDLKIFIYAAALLNEDVADKLIDTGVNLAPLYGATEVGGRLDVHLRPQEDRDDIFEFVAVETEALTLCVSNTTVDGKRAYATNDLVQRHPEYQDMHRIYGRVDDQIMLSMGEKTNPGPIEIILTRNPRVKAALMFGRGKLQNGVLIQPEEDYEFDPADVTKLEKFRNAICPSDSLWTAKGTLRGNVSLAQYDKEIDTLYDTVADASQTDIEPPVKWTPDLTIEFVRTVAGCDSLQAIWIRNSLMHAVRVASSVPVSSVPGNFVYANPSIAQLAKFLVRLCGNNTEEADAESVQAEHVQLMEELAAKYTSNLPLRRVSNGNGAMGCLPSANEIVLLT</sequence>
<evidence type="ECO:0008006" key="5">
    <source>
        <dbReference type="Google" id="ProtNLM"/>
    </source>
</evidence>
<dbReference type="Pfam" id="PF23562">
    <property type="entry name" value="AMP-binding_C_3"/>
    <property type="match status" value="1"/>
</dbReference>
<dbReference type="SUPFAM" id="SSF56801">
    <property type="entry name" value="Acetyl-CoA synthetase-like"/>
    <property type="match status" value="1"/>
</dbReference>
<keyword evidence="4" id="KW-1185">Reference proteome</keyword>